<dbReference type="InterPro" id="IPR029027">
    <property type="entry name" value="Single_a-helix_sf"/>
</dbReference>
<dbReference type="PANTHER" id="PTHR15420:SF2">
    <property type="entry name" value="CYTOCHROME B-C1 COMPLEX SUBUNIT 10"/>
    <property type="match status" value="1"/>
</dbReference>
<dbReference type="SUPFAM" id="SSF81518">
    <property type="entry name" value="Subunit XI (6.4 kDa protein) of cytochrome bc1 complex (Ubiquinol-cytochrome c reductase)"/>
    <property type="match status" value="1"/>
</dbReference>
<dbReference type="Pfam" id="PF08997">
    <property type="entry name" value="UCR_6-4kD"/>
    <property type="match status" value="1"/>
</dbReference>
<reference evidence="1" key="2">
    <citation type="submission" date="2025-09" db="UniProtKB">
        <authorList>
            <consortium name="Ensembl"/>
        </authorList>
    </citation>
    <scope>IDENTIFICATION</scope>
</reference>
<dbReference type="GeneTree" id="ENSGT00990000211571"/>
<dbReference type="AlphaFoldDB" id="A0A670Z137"/>
<sequence length="68" mass="7933">MSYILGLTNELRFCYVQLLTNLLEHLRKQKGTYVLWATSAVIGGVWLTDWKVILGYVPWINGKFKEDE</sequence>
<dbReference type="Proteomes" id="UP000472273">
    <property type="component" value="Unplaced"/>
</dbReference>
<proteinExistence type="predicted"/>
<reference evidence="1" key="1">
    <citation type="submission" date="2025-08" db="UniProtKB">
        <authorList>
            <consortium name="Ensembl"/>
        </authorList>
    </citation>
    <scope>IDENTIFICATION</scope>
</reference>
<dbReference type="Ensembl" id="ENSPTXT00000018305.1">
    <property type="protein sequence ID" value="ENSPTXP00000017772.1"/>
    <property type="gene ID" value="ENSPTXG00000012213.1"/>
</dbReference>
<name>A0A670Z137_PSETE</name>
<evidence type="ECO:0008006" key="3">
    <source>
        <dbReference type="Google" id="ProtNLM"/>
    </source>
</evidence>
<dbReference type="GO" id="GO:0005743">
    <property type="term" value="C:mitochondrial inner membrane"/>
    <property type="evidence" value="ECO:0007669"/>
    <property type="project" value="TreeGrafter"/>
</dbReference>
<organism evidence="1 2">
    <name type="scientific">Pseudonaja textilis</name>
    <name type="common">Eastern brown snake</name>
    <dbReference type="NCBI Taxonomy" id="8673"/>
    <lineage>
        <taxon>Eukaryota</taxon>
        <taxon>Metazoa</taxon>
        <taxon>Chordata</taxon>
        <taxon>Craniata</taxon>
        <taxon>Vertebrata</taxon>
        <taxon>Euteleostomi</taxon>
        <taxon>Lepidosauria</taxon>
        <taxon>Squamata</taxon>
        <taxon>Bifurcata</taxon>
        <taxon>Unidentata</taxon>
        <taxon>Episquamata</taxon>
        <taxon>Toxicofera</taxon>
        <taxon>Serpentes</taxon>
        <taxon>Colubroidea</taxon>
        <taxon>Elapidae</taxon>
        <taxon>Hydrophiinae</taxon>
        <taxon>Pseudonaja</taxon>
    </lineage>
</organism>
<dbReference type="GO" id="GO:0006122">
    <property type="term" value="P:mitochondrial electron transport, ubiquinol to cytochrome c"/>
    <property type="evidence" value="ECO:0007669"/>
    <property type="project" value="InterPro"/>
</dbReference>
<dbReference type="PANTHER" id="PTHR15420">
    <property type="entry name" value="UBIQUINOL-CYTOCHROME C REDUCTASE COMPLEX 6.4 KD PROTEIN"/>
    <property type="match status" value="1"/>
</dbReference>
<evidence type="ECO:0000313" key="2">
    <source>
        <dbReference type="Proteomes" id="UP000472273"/>
    </source>
</evidence>
<keyword evidence="2" id="KW-1185">Reference proteome</keyword>
<evidence type="ECO:0000313" key="1">
    <source>
        <dbReference type="Ensembl" id="ENSPTXP00000017772.1"/>
    </source>
</evidence>
<accession>A0A670Z137</accession>
<dbReference type="InterPro" id="IPR015089">
    <property type="entry name" value="UQCR"/>
</dbReference>
<dbReference type="Gene3D" id="1.20.5.220">
    <property type="match status" value="1"/>
</dbReference>
<protein>
    <recommendedName>
        <fullName evidence="3">Cytochrome b-c1 complex subunit 10</fullName>
    </recommendedName>
</protein>